<reference evidence="1" key="1">
    <citation type="submission" date="2014-12" db="EMBL/GenBank/DDBJ databases">
        <title>Insight into the proteome of Arion vulgaris.</title>
        <authorList>
            <person name="Aradska J."/>
            <person name="Bulat T."/>
            <person name="Smidak R."/>
            <person name="Sarate P."/>
            <person name="Gangsoo J."/>
            <person name="Sialana F."/>
            <person name="Bilban M."/>
            <person name="Lubec G."/>
        </authorList>
    </citation>
    <scope>NUCLEOTIDE SEQUENCE</scope>
    <source>
        <tissue evidence="1">Skin</tissue>
    </source>
</reference>
<dbReference type="AlphaFoldDB" id="A0A0B6YWX6"/>
<gene>
    <name evidence="1" type="primary">ORF40517</name>
</gene>
<evidence type="ECO:0000313" key="1">
    <source>
        <dbReference type="EMBL" id="CEK60839.1"/>
    </source>
</evidence>
<dbReference type="EMBL" id="HACG01013974">
    <property type="protein sequence ID" value="CEK60839.1"/>
    <property type="molecule type" value="Transcribed_RNA"/>
</dbReference>
<sequence length="55" mass="5900">MSHVSMCKDKSMLTGDHNSLYGDKSTVLYVCLRVADLNACTPVLPGLTRGANNSN</sequence>
<organism evidence="1">
    <name type="scientific">Arion vulgaris</name>
    <dbReference type="NCBI Taxonomy" id="1028688"/>
    <lineage>
        <taxon>Eukaryota</taxon>
        <taxon>Metazoa</taxon>
        <taxon>Spiralia</taxon>
        <taxon>Lophotrochozoa</taxon>
        <taxon>Mollusca</taxon>
        <taxon>Gastropoda</taxon>
        <taxon>Heterobranchia</taxon>
        <taxon>Euthyneura</taxon>
        <taxon>Panpulmonata</taxon>
        <taxon>Eupulmonata</taxon>
        <taxon>Stylommatophora</taxon>
        <taxon>Helicina</taxon>
        <taxon>Arionoidea</taxon>
        <taxon>Arionidae</taxon>
        <taxon>Arion</taxon>
    </lineage>
</organism>
<feature type="non-terminal residue" evidence="1">
    <location>
        <position position="55"/>
    </location>
</feature>
<accession>A0A0B6YWX6</accession>
<name>A0A0B6YWX6_9EUPU</name>
<protein>
    <submittedName>
        <fullName evidence="1">Uncharacterized protein</fullName>
    </submittedName>
</protein>
<proteinExistence type="predicted"/>